<protein>
    <recommendedName>
        <fullName evidence="5">Thioesterase superfamily protein</fullName>
    </recommendedName>
</protein>
<dbReference type="AlphaFoldDB" id="A0A1A9GLT6"/>
<proteinExistence type="predicted"/>
<dbReference type="Pfam" id="PF20789">
    <property type="entry name" value="4HBT_3C"/>
    <property type="match status" value="1"/>
</dbReference>
<accession>A0A1A9GLT6</accession>
<sequence length="272" mass="29198">MTTQRAEFDADTTVTPAGAGRYAAQLAPGWKVGGGLNGGYQLAVIGTAISAHLPEKPDPVAISAYFLSAAEAGPATVDVEVKRAGGRMSTVAAEMTQGDATRVSVLATYSDLDRFDGDVRTTAVEPELPPREECVGRADVPSYVLEMAPLMSRFDMLFPREQSGWTVGEHTGEGRFQAWFRLADDREPDPLALLLVLDALPPVTFDLGLVGWAPTLELSAHVRAKPAPGWLKVQHHTRNLAGGMFEEDCEVWDSTGRLVAQSRQLALAPRAS</sequence>
<dbReference type="Pfam" id="PF13622">
    <property type="entry name" value="4HBT_3"/>
    <property type="match status" value="1"/>
</dbReference>
<dbReference type="InterPro" id="IPR052389">
    <property type="entry name" value="Sec_Metab_Biosynth-Assoc"/>
</dbReference>
<dbReference type="RefSeq" id="WP_068109199.1">
    <property type="nucleotide sequence ID" value="NZ_CP015079.1"/>
</dbReference>
<dbReference type="SUPFAM" id="SSF54637">
    <property type="entry name" value="Thioesterase/thiol ester dehydrase-isomerase"/>
    <property type="match status" value="2"/>
</dbReference>
<evidence type="ECO:0000313" key="4">
    <source>
        <dbReference type="Proteomes" id="UP000077868"/>
    </source>
</evidence>
<dbReference type="PANTHER" id="PTHR38110">
    <property type="entry name" value="CHROMOSOME 23, WHOLE GENOME SHOTGUN SEQUENCE"/>
    <property type="match status" value="1"/>
</dbReference>
<evidence type="ECO:0008006" key="5">
    <source>
        <dbReference type="Google" id="ProtNLM"/>
    </source>
</evidence>
<evidence type="ECO:0000259" key="1">
    <source>
        <dbReference type="Pfam" id="PF13622"/>
    </source>
</evidence>
<gene>
    <name evidence="3" type="ORF">I601_2138</name>
</gene>
<dbReference type="InterPro" id="IPR049450">
    <property type="entry name" value="ACOT8-like_C"/>
</dbReference>
<feature type="domain" description="Acyl-CoA thioesterase-like C-terminal" evidence="2">
    <location>
        <begin position="145"/>
        <end position="267"/>
    </location>
</feature>
<dbReference type="Proteomes" id="UP000077868">
    <property type="component" value="Chromosome"/>
</dbReference>
<reference evidence="3 4" key="1">
    <citation type="submission" date="2016-03" db="EMBL/GenBank/DDBJ databases">
        <title>Complete genome sequence of a soil Actinobacterium, Nocardioides dokdonensis FR1436.</title>
        <authorList>
            <person name="Kwon S.-K."/>
            <person name="Kim K."/>
            <person name="Kim J.F."/>
        </authorList>
    </citation>
    <scope>NUCLEOTIDE SEQUENCE [LARGE SCALE GENOMIC DNA]</scope>
    <source>
        <strain evidence="3 4">FR1436</strain>
    </source>
</reference>
<organism evidence="3 4">
    <name type="scientific">Nocardioides dokdonensis FR1436</name>
    <dbReference type="NCBI Taxonomy" id="1300347"/>
    <lineage>
        <taxon>Bacteria</taxon>
        <taxon>Bacillati</taxon>
        <taxon>Actinomycetota</taxon>
        <taxon>Actinomycetes</taxon>
        <taxon>Propionibacteriales</taxon>
        <taxon>Nocardioidaceae</taxon>
        <taxon>Nocardioides</taxon>
    </lineage>
</organism>
<evidence type="ECO:0000313" key="3">
    <source>
        <dbReference type="EMBL" id="ANH38563.1"/>
    </source>
</evidence>
<dbReference type="KEGG" id="ndk:I601_2138"/>
<dbReference type="InterPro" id="IPR049449">
    <property type="entry name" value="TesB_ACOT8-like_N"/>
</dbReference>
<name>A0A1A9GLT6_9ACTN</name>
<dbReference type="OrthoDB" id="5418286at2"/>
<dbReference type="Gene3D" id="2.40.160.210">
    <property type="entry name" value="Acyl-CoA thioesterase, double hotdog domain"/>
    <property type="match status" value="1"/>
</dbReference>
<dbReference type="PANTHER" id="PTHR38110:SF1">
    <property type="entry name" value="THIOESTERASE DOMAIN-CONTAINING PROTEIN"/>
    <property type="match status" value="1"/>
</dbReference>
<dbReference type="EMBL" id="CP015079">
    <property type="protein sequence ID" value="ANH38563.1"/>
    <property type="molecule type" value="Genomic_DNA"/>
</dbReference>
<dbReference type="STRING" id="1300347.I601_2138"/>
<dbReference type="PATRIC" id="fig|1300347.3.peg.2133"/>
<dbReference type="InterPro" id="IPR029069">
    <property type="entry name" value="HotDog_dom_sf"/>
</dbReference>
<feature type="domain" description="Acyl-CoA thioesterase-like N-terminal HotDog" evidence="1">
    <location>
        <begin position="27"/>
        <end position="109"/>
    </location>
</feature>
<dbReference type="InterPro" id="IPR042171">
    <property type="entry name" value="Acyl-CoA_hotdog"/>
</dbReference>
<keyword evidence="4" id="KW-1185">Reference proteome</keyword>
<evidence type="ECO:0000259" key="2">
    <source>
        <dbReference type="Pfam" id="PF20789"/>
    </source>
</evidence>